<dbReference type="Proteomes" id="UP000055136">
    <property type="component" value="Chromosome"/>
</dbReference>
<evidence type="ECO:0008006" key="3">
    <source>
        <dbReference type="Google" id="ProtNLM"/>
    </source>
</evidence>
<dbReference type="KEGG" id="tee:Tel_07285"/>
<dbReference type="Pfam" id="PF03843">
    <property type="entry name" value="Slp"/>
    <property type="match status" value="1"/>
</dbReference>
<evidence type="ECO:0000313" key="2">
    <source>
        <dbReference type="Proteomes" id="UP000055136"/>
    </source>
</evidence>
<dbReference type="AlphaFoldDB" id="A0A0S2TCW8"/>
<organism evidence="1 2">
    <name type="scientific">Candidatus Tenderia electrophaga</name>
    <dbReference type="NCBI Taxonomy" id="1748243"/>
    <lineage>
        <taxon>Bacteria</taxon>
        <taxon>Pseudomonadati</taxon>
        <taxon>Pseudomonadota</taxon>
        <taxon>Gammaproteobacteria</taxon>
        <taxon>Candidatus Tenderiales</taxon>
        <taxon>Candidatus Tenderiaceae</taxon>
        <taxon>Candidatus Tenderia</taxon>
    </lineage>
</organism>
<dbReference type="GO" id="GO:0019867">
    <property type="term" value="C:outer membrane"/>
    <property type="evidence" value="ECO:0007669"/>
    <property type="project" value="InterPro"/>
</dbReference>
<gene>
    <name evidence="1" type="ORF">Tel_07285</name>
</gene>
<sequence length="179" mass="20181">MKRLFYPAIIALLGGCASQVPIPIKEPPPGNPTVAEVRQDGPRFTGSAVRWGGVITQVENKRDRTWVEVVSRELDSHGEPMSGSRSDGRFIASFPGFIDPIVYGAGQRLTVAGTIKGESTRPIGEYSYTFPIVTVSTSYLWGAEPEPARYDPPPPWYYDPWWPYYPGPFYHRPYPPYRW</sequence>
<dbReference type="PIRSF" id="PIRSF004982">
    <property type="entry name" value="SlP"/>
    <property type="match status" value="1"/>
</dbReference>
<evidence type="ECO:0000313" key="1">
    <source>
        <dbReference type="EMBL" id="ALP52974.1"/>
    </source>
</evidence>
<dbReference type="InterPro" id="IPR004658">
    <property type="entry name" value="OMP_Slp"/>
</dbReference>
<keyword evidence="2" id="KW-1185">Reference proteome</keyword>
<name>A0A0S2TCW8_9GAMM</name>
<proteinExistence type="predicted"/>
<dbReference type="EMBL" id="CP013099">
    <property type="protein sequence ID" value="ALP52974.1"/>
    <property type="molecule type" value="Genomic_DNA"/>
</dbReference>
<dbReference type="PANTHER" id="PTHR37530">
    <property type="entry name" value="OUTER MEMBRANE PROTEIN SLP"/>
    <property type="match status" value="1"/>
</dbReference>
<reference evidence="1" key="1">
    <citation type="submission" date="2015-10" db="EMBL/GenBank/DDBJ databases">
        <title>Description of Candidatus Tenderia electrophaga gen. nov, sp. nov., an Uncultivated Electroautotroph from a Biocathode Enrichment.</title>
        <authorList>
            <person name="Eddie B.J."/>
            <person name="Malanoski A.P."/>
            <person name="Wang Z."/>
            <person name="Hall R.J."/>
            <person name="Oh S.D."/>
            <person name="Heiner C."/>
            <person name="Lin B."/>
            <person name="Strycharz-Glaven S.M."/>
        </authorList>
    </citation>
    <scope>NUCLEOTIDE SEQUENCE [LARGE SCALE GENOMIC DNA]</scope>
    <source>
        <strain evidence="1">NRL1</strain>
    </source>
</reference>
<dbReference type="PANTHER" id="PTHR37530:SF1">
    <property type="entry name" value="OUTER MEMBRANE PROTEIN SLP"/>
    <property type="match status" value="1"/>
</dbReference>
<dbReference type="PROSITE" id="PS51257">
    <property type="entry name" value="PROKAR_LIPOPROTEIN"/>
    <property type="match status" value="1"/>
</dbReference>
<protein>
    <recommendedName>
        <fullName evidence="3">Starvation-inducible protein</fullName>
    </recommendedName>
</protein>
<accession>A0A0S2TCW8</accession>
<dbReference type="STRING" id="1748243.Tel_07285"/>